<dbReference type="CDD" id="cd02872">
    <property type="entry name" value="GH18_chitolectin_chitotriosidase"/>
    <property type="match status" value="1"/>
</dbReference>
<dbReference type="InterPro" id="IPR017853">
    <property type="entry name" value="GH"/>
</dbReference>
<dbReference type="Proteomes" id="UP001374579">
    <property type="component" value="Unassembled WGS sequence"/>
</dbReference>
<keyword evidence="6 7" id="KW-0326">Glycosidase</keyword>
<dbReference type="PROSITE" id="PS51910">
    <property type="entry name" value="GH18_2"/>
    <property type="match status" value="1"/>
</dbReference>
<dbReference type="SMART" id="SM00636">
    <property type="entry name" value="Glyco_18"/>
    <property type="match status" value="1"/>
</dbReference>
<feature type="domain" description="GH18" evidence="11">
    <location>
        <begin position="24"/>
        <end position="398"/>
    </location>
</feature>
<evidence type="ECO:0000256" key="4">
    <source>
        <dbReference type="ARBA" id="ARBA00022801"/>
    </source>
</evidence>
<dbReference type="InterPro" id="IPR050314">
    <property type="entry name" value="Glycosyl_Hydrlase_18"/>
</dbReference>
<feature type="chain" id="PRO_5042978647" description="Chitinase" evidence="9">
    <location>
        <begin position="21"/>
        <end position="598"/>
    </location>
</feature>
<evidence type="ECO:0000256" key="9">
    <source>
        <dbReference type="SAM" id="SignalP"/>
    </source>
</evidence>
<evidence type="ECO:0000256" key="6">
    <source>
        <dbReference type="ARBA" id="ARBA00023295"/>
    </source>
</evidence>
<keyword evidence="2" id="KW-0147">Chitin-binding</keyword>
<evidence type="ECO:0000256" key="5">
    <source>
        <dbReference type="ARBA" id="ARBA00023157"/>
    </source>
</evidence>
<organism evidence="12 13">
    <name type="scientific">Littorina saxatilis</name>
    <dbReference type="NCBI Taxonomy" id="31220"/>
    <lineage>
        <taxon>Eukaryota</taxon>
        <taxon>Metazoa</taxon>
        <taxon>Spiralia</taxon>
        <taxon>Lophotrochozoa</taxon>
        <taxon>Mollusca</taxon>
        <taxon>Gastropoda</taxon>
        <taxon>Caenogastropoda</taxon>
        <taxon>Littorinimorpha</taxon>
        <taxon>Littorinoidea</taxon>
        <taxon>Littorinidae</taxon>
        <taxon>Littorina</taxon>
    </lineage>
</organism>
<keyword evidence="4 7" id="KW-0378">Hydrolase</keyword>
<dbReference type="GO" id="GO:0005576">
    <property type="term" value="C:extracellular region"/>
    <property type="evidence" value="ECO:0007669"/>
    <property type="project" value="InterPro"/>
</dbReference>
<feature type="region of interest" description="Disordered" evidence="8">
    <location>
        <begin position="505"/>
        <end position="534"/>
    </location>
</feature>
<dbReference type="FunFam" id="3.20.20.80:FF:000007">
    <property type="entry name" value="Acidic mammalian chitinase"/>
    <property type="match status" value="1"/>
</dbReference>
<evidence type="ECO:0000259" key="10">
    <source>
        <dbReference type="PROSITE" id="PS50940"/>
    </source>
</evidence>
<dbReference type="Pfam" id="PF01607">
    <property type="entry name" value="CBM_14"/>
    <property type="match status" value="2"/>
</dbReference>
<keyword evidence="5" id="KW-1015">Disulfide bond</keyword>
<dbReference type="EMBL" id="JBAMIC010000002">
    <property type="protein sequence ID" value="KAK7112091.1"/>
    <property type="molecule type" value="Genomic_DNA"/>
</dbReference>
<dbReference type="InterPro" id="IPR001223">
    <property type="entry name" value="Glyco_hydro18_cat"/>
</dbReference>
<dbReference type="PROSITE" id="PS50940">
    <property type="entry name" value="CHIT_BIND_II"/>
    <property type="match status" value="2"/>
</dbReference>
<dbReference type="Gene3D" id="3.10.50.10">
    <property type="match status" value="1"/>
</dbReference>
<dbReference type="InterPro" id="IPR029070">
    <property type="entry name" value="Chitinase_insertion_sf"/>
</dbReference>
<dbReference type="SUPFAM" id="SSF57625">
    <property type="entry name" value="Invertebrate chitin-binding proteins"/>
    <property type="match status" value="2"/>
</dbReference>
<evidence type="ECO:0000313" key="13">
    <source>
        <dbReference type="Proteomes" id="UP001374579"/>
    </source>
</evidence>
<feature type="domain" description="Chitin-binding type-2" evidence="10">
    <location>
        <begin position="443"/>
        <end position="498"/>
    </location>
</feature>
<dbReference type="PANTHER" id="PTHR11177:SF317">
    <property type="entry name" value="CHITINASE 12-RELATED"/>
    <property type="match status" value="1"/>
</dbReference>
<evidence type="ECO:0000256" key="2">
    <source>
        <dbReference type="ARBA" id="ARBA00022669"/>
    </source>
</evidence>
<dbReference type="Gene3D" id="2.170.140.10">
    <property type="entry name" value="Chitin binding domain"/>
    <property type="match status" value="1"/>
</dbReference>
<feature type="domain" description="Chitin-binding type-2" evidence="10">
    <location>
        <begin position="539"/>
        <end position="596"/>
    </location>
</feature>
<keyword evidence="13" id="KW-1185">Reference proteome</keyword>
<evidence type="ECO:0000259" key="11">
    <source>
        <dbReference type="PROSITE" id="PS51910"/>
    </source>
</evidence>
<reference evidence="12 13" key="1">
    <citation type="submission" date="2024-02" db="EMBL/GenBank/DDBJ databases">
        <title>Chromosome-scale genome assembly of the rough periwinkle Littorina saxatilis.</title>
        <authorList>
            <person name="De Jode A."/>
            <person name="Faria R."/>
            <person name="Formenti G."/>
            <person name="Sims Y."/>
            <person name="Smith T.P."/>
            <person name="Tracey A."/>
            <person name="Wood J.M.D."/>
            <person name="Zagrodzka Z.B."/>
            <person name="Johannesson K."/>
            <person name="Butlin R.K."/>
            <person name="Leder E.H."/>
        </authorList>
    </citation>
    <scope>NUCLEOTIDE SEQUENCE [LARGE SCALE GENOMIC DNA]</scope>
    <source>
        <strain evidence="12">Snail1</strain>
        <tissue evidence="12">Muscle</tissue>
    </source>
</reference>
<dbReference type="GO" id="GO:0004568">
    <property type="term" value="F:chitinase activity"/>
    <property type="evidence" value="ECO:0007669"/>
    <property type="project" value="UniProtKB-ARBA"/>
</dbReference>
<feature type="compositionally biased region" description="Low complexity" evidence="8">
    <location>
        <begin position="411"/>
        <end position="429"/>
    </location>
</feature>
<dbReference type="Gene3D" id="3.20.20.80">
    <property type="entry name" value="Glycosidases"/>
    <property type="match status" value="2"/>
</dbReference>
<evidence type="ECO:0000256" key="7">
    <source>
        <dbReference type="RuleBase" id="RU000489"/>
    </source>
</evidence>
<comment type="similarity">
    <text evidence="1">Belongs to the glycosyl hydrolase 18 family. Chitinase class II subfamily.</text>
</comment>
<evidence type="ECO:0008006" key="14">
    <source>
        <dbReference type="Google" id="ProtNLM"/>
    </source>
</evidence>
<dbReference type="InterPro" id="IPR036508">
    <property type="entry name" value="Chitin-bd_dom_sf"/>
</dbReference>
<keyword evidence="3 9" id="KW-0732">Signal</keyword>
<dbReference type="PROSITE" id="PS01095">
    <property type="entry name" value="GH18_1"/>
    <property type="match status" value="1"/>
</dbReference>
<dbReference type="Pfam" id="PF00704">
    <property type="entry name" value="Glyco_hydro_18"/>
    <property type="match status" value="1"/>
</dbReference>
<sequence length="598" mass="65470">MLSLFVIGLVAAMQLSLAEGDSCGRIVCYHTNWSQYRPSGGKFFPDNIDPSLCTHVIYAFAKIAGNHLAAFEWNDDSTDWSVGLYEKFQNLKKQNPALKTSLAVGGWNLGSSPFSAIVKSPSNRQDFITQSIKFLRDRDFDGLDLDWEYPANRGSPPEDRQHFSEFVKELKKAFVAEAASSGKPRLLLSSAVAAGKDKIDTAYDIPVLSQELDFISLMSYDLHGSWETVTGHHSGLYARSSETGVDRYLNIDYAAKYWVQKGLDPAKLNIGLGLYGRSFTLASASNYGVGAPATKGGTAGRYTREAGFIAYYEVCDMKKQGGQVEWIDEQSSPYIHHGNEWVGYDNPKSLREKVRYIKKNNFGGVMVWALPLDDFSGSHCGQGPFPLMHAIADECQHNTGQLHTPAPTSRPPVTNAPHTNAPNTNTNSPQVTHPPHHTLQPAQFTCLTKDGFYASPRSCMEYFICASHISYSVHCADGLVFNPNTGFCDWPGNYKCTIGDSPGTGQVTSAPVEHQTQPPQHVTNRPPAQTQRPGTGDISTFCNGHDDGIFADPSDCAHFIECANGNTYREPCAPGTAWNDGIKTCDLVANVRGCDHAA</sequence>
<evidence type="ECO:0000313" key="12">
    <source>
        <dbReference type="EMBL" id="KAK7112091.1"/>
    </source>
</evidence>
<protein>
    <recommendedName>
        <fullName evidence="14">Chitinase</fullName>
    </recommendedName>
</protein>
<accession>A0AAN9BT70</accession>
<dbReference type="SUPFAM" id="SSF51445">
    <property type="entry name" value="(Trans)glycosidases"/>
    <property type="match status" value="1"/>
</dbReference>
<dbReference type="GO" id="GO:0005975">
    <property type="term" value="P:carbohydrate metabolic process"/>
    <property type="evidence" value="ECO:0007669"/>
    <property type="project" value="InterPro"/>
</dbReference>
<dbReference type="InterPro" id="IPR001579">
    <property type="entry name" value="Glyco_hydro_18_chit_AS"/>
</dbReference>
<evidence type="ECO:0000256" key="3">
    <source>
        <dbReference type="ARBA" id="ARBA00022729"/>
    </source>
</evidence>
<comment type="caution">
    <text evidence="12">The sequence shown here is derived from an EMBL/GenBank/DDBJ whole genome shotgun (WGS) entry which is preliminary data.</text>
</comment>
<evidence type="ECO:0000256" key="1">
    <source>
        <dbReference type="ARBA" id="ARBA00009121"/>
    </source>
</evidence>
<dbReference type="GO" id="GO:0008061">
    <property type="term" value="F:chitin binding"/>
    <property type="evidence" value="ECO:0007669"/>
    <property type="project" value="UniProtKB-KW"/>
</dbReference>
<name>A0AAN9BT70_9CAEN</name>
<feature type="region of interest" description="Disordered" evidence="8">
    <location>
        <begin position="399"/>
        <end position="435"/>
    </location>
</feature>
<dbReference type="AlphaFoldDB" id="A0AAN9BT70"/>
<proteinExistence type="inferred from homology"/>
<dbReference type="SUPFAM" id="SSF54556">
    <property type="entry name" value="Chitinase insertion domain"/>
    <property type="match status" value="1"/>
</dbReference>
<dbReference type="SMART" id="SM00494">
    <property type="entry name" value="ChtBD2"/>
    <property type="match status" value="2"/>
</dbReference>
<dbReference type="InterPro" id="IPR011583">
    <property type="entry name" value="Chitinase_II/V-like_cat"/>
</dbReference>
<dbReference type="GO" id="GO:0006032">
    <property type="term" value="P:chitin catabolic process"/>
    <property type="evidence" value="ECO:0007669"/>
    <property type="project" value="UniProtKB-ARBA"/>
</dbReference>
<dbReference type="InterPro" id="IPR002557">
    <property type="entry name" value="Chitin-bd_dom"/>
</dbReference>
<gene>
    <name evidence="12" type="ORF">V1264_011599</name>
</gene>
<dbReference type="PANTHER" id="PTHR11177">
    <property type="entry name" value="CHITINASE"/>
    <property type="match status" value="1"/>
</dbReference>
<feature type="signal peptide" evidence="9">
    <location>
        <begin position="1"/>
        <end position="20"/>
    </location>
</feature>
<dbReference type="FunFam" id="3.10.50.10:FF:000001">
    <property type="entry name" value="Chitinase 3-like 1"/>
    <property type="match status" value="1"/>
</dbReference>
<evidence type="ECO:0000256" key="8">
    <source>
        <dbReference type="SAM" id="MobiDB-lite"/>
    </source>
</evidence>